<evidence type="ECO:0000256" key="2">
    <source>
        <dbReference type="ARBA" id="ARBA00022448"/>
    </source>
</evidence>
<keyword evidence="3 8" id="KW-1134">Transmembrane beta strand</keyword>
<dbReference type="Pfam" id="PF07715">
    <property type="entry name" value="Plug"/>
    <property type="match status" value="1"/>
</dbReference>
<dbReference type="EMBL" id="JBHMEZ010000012">
    <property type="protein sequence ID" value="MFB9054085.1"/>
    <property type="molecule type" value="Genomic_DNA"/>
</dbReference>
<evidence type="ECO:0000256" key="3">
    <source>
        <dbReference type="ARBA" id="ARBA00022452"/>
    </source>
</evidence>
<dbReference type="RefSeq" id="WP_382383509.1">
    <property type="nucleotide sequence ID" value="NZ_JBHMEZ010000012.1"/>
</dbReference>
<sequence length="720" mass="80737">MKSFPYLLNLICLLYVSVALSQIQISGRVTDAKNIPITGANVYLEGSYDGGTSDETGAFHFKTTKTGIQVLIVSFLSFETYRKAGDVSNFQDIVIKLREDVNALDAVVLSAGTFSAGDNSKVNALSTLDVVTTASALGDFVGALQTLPGTTTVAEDGRLFVRGGEANETQIFIDGIRVFTPYTPTANNVPTRGRYSPFLFDGITFSTGGYSAEYGQALSSVLLLNTIDEPDQSKTEIGVMTVGGALGHTEKWDKSALSVNTSYMNLAPYISLFPDRNDWAKPYQSFSGEAVFRKKLNKGMFKLYSAYEFSQFELTQEHIDYEDGVDYELNNKNLYVNTSYQGKLNTNWSVFAGGSYTSNNSDIHIEEDEVGNLEHSIHAKVAMKYRFNNRFKLNFGTEYFLTNFSESFKAFDADSESYGFDTSIAASFVEADMIFTKKLALKAGLRAEYNALFKAFEVSPRVSLAYKTSAKSQVSFAYGSFYQNPNNDILKFNQNIDSEETSHYVLNYQLNSEGRLFRAEGYVKDYHNLVKYDTEYASYNSVFNTTGSGYAKGFDLFFRDSKTLKNFDYWASYSFLDTERDYKNYPTASQPNFANTHNLSVVGKYWVDDWRSQIGFSYSLASGRTYTNPNEIGFLNNKTKAYNNLSLNWAYLISPQKILYLSVNNVLNFKNVNGYQYASAPNSKGVYNRRALTPASDQFFFIGFFWTISKDGTDNQLDNL</sequence>
<protein>
    <submittedName>
        <fullName evidence="10">Carboxypeptidase-like regulatory domain-containing protein</fullName>
    </submittedName>
</protein>
<dbReference type="InterPro" id="IPR036942">
    <property type="entry name" value="Beta-barrel_TonB_sf"/>
</dbReference>
<organism evidence="10 11">
    <name type="scientific">Formosa undariae</name>
    <dbReference type="NCBI Taxonomy" id="1325436"/>
    <lineage>
        <taxon>Bacteria</taxon>
        <taxon>Pseudomonadati</taxon>
        <taxon>Bacteroidota</taxon>
        <taxon>Flavobacteriia</taxon>
        <taxon>Flavobacteriales</taxon>
        <taxon>Flavobacteriaceae</taxon>
        <taxon>Formosa</taxon>
    </lineage>
</organism>
<proteinExistence type="inferred from homology"/>
<dbReference type="Proteomes" id="UP001589605">
    <property type="component" value="Unassembled WGS sequence"/>
</dbReference>
<dbReference type="InterPro" id="IPR039426">
    <property type="entry name" value="TonB-dep_rcpt-like"/>
</dbReference>
<accession>A0ABV5F3S2</accession>
<dbReference type="PROSITE" id="PS52016">
    <property type="entry name" value="TONB_DEPENDENT_REC_3"/>
    <property type="match status" value="1"/>
</dbReference>
<evidence type="ECO:0000256" key="4">
    <source>
        <dbReference type="ARBA" id="ARBA00022692"/>
    </source>
</evidence>
<dbReference type="Gene3D" id="2.40.170.20">
    <property type="entry name" value="TonB-dependent receptor, beta-barrel domain"/>
    <property type="match status" value="1"/>
</dbReference>
<gene>
    <name evidence="10" type="ORF">ACFFVB_13435</name>
</gene>
<keyword evidence="11" id="KW-1185">Reference proteome</keyword>
<dbReference type="Gene3D" id="2.60.40.1120">
    <property type="entry name" value="Carboxypeptidase-like, regulatory domain"/>
    <property type="match status" value="1"/>
</dbReference>
<keyword evidence="4 8" id="KW-0812">Transmembrane</keyword>
<evidence type="ECO:0000313" key="10">
    <source>
        <dbReference type="EMBL" id="MFB9054085.1"/>
    </source>
</evidence>
<dbReference type="InterPro" id="IPR012910">
    <property type="entry name" value="Plug_dom"/>
</dbReference>
<keyword evidence="6 8" id="KW-0472">Membrane</keyword>
<evidence type="ECO:0000256" key="7">
    <source>
        <dbReference type="ARBA" id="ARBA00023237"/>
    </source>
</evidence>
<keyword evidence="5" id="KW-0732">Signal</keyword>
<dbReference type="Gene3D" id="2.170.130.10">
    <property type="entry name" value="TonB-dependent receptor, plug domain"/>
    <property type="match status" value="1"/>
</dbReference>
<dbReference type="SUPFAM" id="SSF56935">
    <property type="entry name" value="Porins"/>
    <property type="match status" value="1"/>
</dbReference>
<evidence type="ECO:0000256" key="1">
    <source>
        <dbReference type="ARBA" id="ARBA00004571"/>
    </source>
</evidence>
<feature type="domain" description="TonB-dependent receptor plug" evidence="9">
    <location>
        <begin position="139"/>
        <end position="216"/>
    </location>
</feature>
<dbReference type="InterPro" id="IPR008969">
    <property type="entry name" value="CarboxyPept-like_regulatory"/>
</dbReference>
<dbReference type="PANTHER" id="PTHR30069">
    <property type="entry name" value="TONB-DEPENDENT OUTER MEMBRANE RECEPTOR"/>
    <property type="match status" value="1"/>
</dbReference>
<dbReference type="SUPFAM" id="SSF49464">
    <property type="entry name" value="Carboxypeptidase regulatory domain-like"/>
    <property type="match status" value="1"/>
</dbReference>
<evidence type="ECO:0000256" key="8">
    <source>
        <dbReference type="PROSITE-ProRule" id="PRU01360"/>
    </source>
</evidence>
<dbReference type="PANTHER" id="PTHR30069:SF29">
    <property type="entry name" value="HEMOGLOBIN AND HEMOGLOBIN-HAPTOGLOBIN-BINDING PROTEIN 1-RELATED"/>
    <property type="match status" value="1"/>
</dbReference>
<reference evidence="10 11" key="1">
    <citation type="submission" date="2024-09" db="EMBL/GenBank/DDBJ databases">
        <authorList>
            <person name="Sun Q."/>
            <person name="Mori K."/>
        </authorList>
    </citation>
    <scope>NUCLEOTIDE SEQUENCE [LARGE SCALE GENOMIC DNA]</scope>
    <source>
        <strain evidence="10 11">CECT 8286</strain>
    </source>
</reference>
<dbReference type="InterPro" id="IPR037066">
    <property type="entry name" value="Plug_dom_sf"/>
</dbReference>
<dbReference type="Pfam" id="PF13715">
    <property type="entry name" value="CarbopepD_reg_2"/>
    <property type="match status" value="1"/>
</dbReference>
<evidence type="ECO:0000259" key="9">
    <source>
        <dbReference type="Pfam" id="PF07715"/>
    </source>
</evidence>
<comment type="caution">
    <text evidence="10">The sequence shown here is derived from an EMBL/GenBank/DDBJ whole genome shotgun (WGS) entry which is preliminary data.</text>
</comment>
<comment type="similarity">
    <text evidence="8">Belongs to the TonB-dependent receptor family.</text>
</comment>
<evidence type="ECO:0000256" key="5">
    <source>
        <dbReference type="ARBA" id="ARBA00022729"/>
    </source>
</evidence>
<keyword evidence="7 8" id="KW-0998">Cell outer membrane</keyword>
<comment type="subcellular location">
    <subcellularLocation>
        <location evidence="1 8">Cell outer membrane</location>
        <topology evidence="1 8">Multi-pass membrane protein</topology>
    </subcellularLocation>
</comment>
<evidence type="ECO:0000256" key="6">
    <source>
        <dbReference type="ARBA" id="ARBA00023136"/>
    </source>
</evidence>
<name>A0ABV5F3S2_9FLAO</name>
<evidence type="ECO:0000313" key="11">
    <source>
        <dbReference type="Proteomes" id="UP001589605"/>
    </source>
</evidence>
<keyword evidence="2 8" id="KW-0813">Transport</keyword>